<dbReference type="Pfam" id="PF23643">
    <property type="entry name" value="TRAPPC13_C"/>
    <property type="match status" value="1"/>
</dbReference>
<dbReference type="InterPro" id="IPR055429">
    <property type="entry name" value="TRAPPC13_M"/>
</dbReference>
<sequence length="398" mass="44861">MATTEFKKSDHLLSLKVLKLTQPQLAPPTILTCDSKDLPGKLFNTHVKENITTVMDNETLGPSQFMLLPQSIRNIYLGETFSCYICVNNKSQQVIQNVTLKVELQTNKLERMPLCVPGKDVQTKTLEPKDTLDFVIQHEVKDIDTHRLICEVNYIAIINGVSTPLTLQEYFVFNVLKPLDLKTKFYTAESDEVYIEAQVQNITCGPVSLENVSLEASPEFKVTVLNCTDDGESVFGQINSLPQNASRQYLYSLAPNPIQPKTNTASTSLGNLNFVWRSEMGEKGRLRTSELHKPTTEVPDLRLCVQELPNLVYIDEPFQFKIKLTNTSLKPMELSLFLENLSNMSWIGVSGRKFGTLESKSEIILPLCLVPLVTGLQTISGIRMKDSLTKKYMFENDN</sequence>
<dbReference type="GO" id="GO:1990072">
    <property type="term" value="C:TRAPPIII protein complex"/>
    <property type="evidence" value="ECO:0007669"/>
    <property type="project" value="TreeGrafter"/>
</dbReference>
<dbReference type="EMBL" id="HBUF01375984">
    <property type="protein sequence ID" value="CAG6728305.1"/>
    <property type="molecule type" value="Transcribed_RNA"/>
</dbReference>
<name>A0A8D8YGG2_9HEMI</name>
<dbReference type="InterPro" id="IPR055427">
    <property type="entry name" value="TRAPPC13_N"/>
</dbReference>
<evidence type="ECO:0000259" key="4">
    <source>
        <dbReference type="Pfam" id="PF23647"/>
    </source>
</evidence>
<reference evidence="5" key="1">
    <citation type="submission" date="2021-05" db="EMBL/GenBank/DDBJ databases">
        <authorList>
            <person name="Alioto T."/>
            <person name="Alioto T."/>
            <person name="Gomez Garrido J."/>
        </authorList>
    </citation>
    <scope>NUCLEOTIDE SEQUENCE</scope>
</reference>
<dbReference type="Pfam" id="PF23647">
    <property type="entry name" value="TRAPPC13_M"/>
    <property type="match status" value="1"/>
</dbReference>
<dbReference type="PANTHER" id="PTHR13134:SF3">
    <property type="entry name" value="TRAFFICKING PROTEIN PARTICLE COMPLEX SUBUNIT 13"/>
    <property type="match status" value="1"/>
</dbReference>
<evidence type="ECO:0000256" key="1">
    <source>
        <dbReference type="ARBA" id="ARBA00010785"/>
    </source>
</evidence>
<comment type="similarity">
    <text evidence="1">Belongs to the TRAPPC13 family.</text>
</comment>
<proteinExistence type="inferred from homology"/>
<evidence type="ECO:0000259" key="2">
    <source>
        <dbReference type="Pfam" id="PF06159"/>
    </source>
</evidence>
<dbReference type="AlphaFoldDB" id="A0A8D8YGG2"/>
<accession>A0A8D8YGG2</accession>
<organism evidence="5">
    <name type="scientific">Cacopsylla melanoneura</name>
    <dbReference type="NCBI Taxonomy" id="428564"/>
    <lineage>
        <taxon>Eukaryota</taxon>
        <taxon>Metazoa</taxon>
        <taxon>Ecdysozoa</taxon>
        <taxon>Arthropoda</taxon>
        <taxon>Hexapoda</taxon>
        <taxon>Insecta</taxon>
        <taxon>Pterygota</taxon>
        <taxon>Neoptera</taxon>
        <taxon>Paraneoptera</taxon>
        <taxon>Hemiptera</taxon>
        <taxon>Sternorrhyncha</taxon>
        <taxon>Psylloidea</taxon>
        <taxon>Psyllidae</taxon>
        <taxon>Psyllinae</taxon>
        <taxon>Cacopsylla</taxon>
    </lineage>
</organism>
<dbReference type="PANTHER" id="PTHR13134">
    <property type="entry name" value="TRAFFICKING PROTEIN PARTICLE COMPLEX SUBUNIT 13"/>
    <property type="match status" value="1"/>
</dbReference>
<feature type="domain" description="Trafficking protein particle complex subunit 13 N-terminal" evidence="2">
    <location>
        <begin position="11"/>
        <end position="175"/>
    </location>
</feature>
<protein>
    <submittedName>
        <fullName evidence="5">Trafficking protein particle complex subunit 13</fullName>
    </submittedName>
</protein>
<feature type="domain" description="Trafficking protein particle complex subunit 13 middle" evidence="4">
    <location>
        <begin position="179"/>
        <end position="293"/>
    </location>
</feature>
<dbReference type="InterPro" id="IPR010378">
    <property type="entry name" value="TRAPPC13"/>
</dbReference>
<feature type="domain" description="Trafficking protein particle complex subunit 13 C-terminal" evidence="3">
    <location>
        <begin position="309"/>
        <end position="392"/>
    </location>
</feature>
<dbReference type="Pfam" id="PF06159">
    <property type="entry name" value="TRAPPC13_N"/>
    <property type="match status" value="1"/>
</dbReference>
<evidence type="ECO:0000259" key="3">
    <source>
        <dbReference type="Pfam" id="PF23643"/>
    </source>
</evidence>
<dbReference type="InterPro" id="IPR055428">
    <property type="entry name" value="TRAPPC13_C"/>
</dbReference>
<evidence type="ECO:0000313" key="5">
    <source>
        <dbReference type="EMBL" id="CAG6728305.1"/>
    </source>
</evidence>